<dbReference type="Pfam" id="PF04055">
    <property type="entry name" value="Radical_SAM"/>
    <property type="match status" value="1"/>
</dbReference>
<keyword evidence="7 9" id="KW-0456">Lyase</keyword>
<feature type="binding site" evidence="9">
    <location>
        <position position="48"/>
    </location>
    <ligand>
        <name>[4Fe-4S] cluster</name>
        <dbReference type="ChEBI" id="CHEBI:49883"/>
        <label>1</label>
    </ligand>
</feature>
<comment type="catalytic activity">
    <reaction evidence="8 9">
        <text>N(1)-methylguanosine(37) in tRNA(Phe) + pyruvate + S-adenosyl-L-methionine = 4-demethylwyosine(37) in tRNA(Phe) + 5'-deoxyadenosine + L-methionine + CO2 + H2O</text>
        <dbReference type="Rhea" id="RHEA:36347"/>
        <dbReference type="Rhea" id="RHEA-COMP:10164"/>
        <dbReference type="Rhea" id="RHEA-COMP:10165"/>
        <dbReference type="ChEBI" id="CHEBI:15361"/>
        <dbReference type="ChEBI" id="CHEBI:15377"/>
        <dbReference type="ChEBI" id="CHEBI:16526"/>
        <dbReference type="ChEBI" id="CHEBI:17319"/>
        <dbReference type="ChEBI" id="CHEBI:57844"/>
        <dbReference type="ChEBI" id="CHEBI:59789"/>
        <dbReference type="ChEBI" id="CHEBI:64315"/>
        <dbReference type="ChEBI" id="CHEBI:73542"/>
        <dbReference type="EC" id="4.1.3.44"/>
    </reaction>
</comment>
<keyword evidence="3 9" id="KW-0819">tRNA processing</keyword>
<feature type="binding site" evidence="9">
    <location>
        <position position="57"/>
    </location>
    <ligand>
        <name>[4Fe-4S] cluster</name>
        <dbReference type="ChEBI" id="CHEBI:49883"/>
        <label>2</label>
        <note>4Fe-4S-S-AdoMet</note>
    </ligand>
</feature>
<keyword evidence="2 9" id="KW-0949">S-adenosyl-L-methionine</keyword>
<reference evidence="11" key="1">
    <citation type="journal article" date="2020" name="mSystems">
        <title>Genome- and Community-Level Interaction Insights into Carbon Utilization and Element Cycling Functions of Hydrothermarchaeota in Hydrothermal Sediment.</title>
        <authorList>
            <person name="Zhou Z."/>
            <person name="Liu Y."/>
            <person name="Xu W."/>
            <person name="Pan J."/>
            <person name="Luo Z.H."/>
            <person name="Li M."/>
        </authorList>
    </citation>
    <scope>NUCLEOTIDE SEQUENCE [LARGE SCALE GENOMIC DNA]</scope>
    <source>
        <strain evidence="11">SpSt-587</strain>
    </source>
</reference>
<feature type="binding site" evidence="9">
    <location>
        <position position="22"/>
    </location>
    <ligand>
        <name>[4Fe-4S] cluster</name>
        <dbReference type="ChEBI" id="CHEBI:49883"/>
        <label>1</label>
    </ligand>
</feature>
<dbReference type="GO" id="GO:0051539">
    <property type="term" value="F:4 iron, 4 sulfur cluster binding"/>
    <property type="evidence" value="ECO:0007669"/>
    <property type="project" value="UniProtKB-UniRule"/>
</dbReference>
<dbReference type="InterPro" id="IPR013785">
    <property type="entry name" value="Aldolase_TIM"/>
</dbReference>
<dbReference type="Gene3D" id="3.20.20.70">
    <property type="entry name" value="Aldolase class I"/>
    <property type="match status" value="1"/>
</dbReference>
<dbReference type="InterPro" id="IPR023993">
    <property type="entry name" value="TYW1_archaea"/>
</dbReference>
<keyword evidence="4 9" id="KW-0479">Metal-binding</keyword>
<dbReference type="SFLD" id="SFLDS00029">
    <property type="entry name" value="Radical_SAM"/>
    <property type="match status" value="1"/>
</dbReference>
<keyword evidence="5 9" id="KW-0408">Iron</keyword>
<dbReference type="PANTHER" id="PTHR13930:SF0">
    <property type="entry name" value="S-ADENOSYL-L-METHIONINE-DEPENDENT TRNA 4-DEMETHYLWYOSINE SYNTHASE TYW1-RELATED"/>
    <property type="match status" value="1"/>
</dbReference>
<dbReference type="EC" id="4.1.3.44" evidence="9"/>
<dbReference type="PROSITE" id="PS51918">
    <property type="entry name" value="RADICAL_SAM"/>
    <property type="match status" value="1"/>
</dbReference>
<evidence type="ECO:0000259" key="10">
    <source>
        <dbReference type="PROSITE" id="PS51918"/>
    </source>
</evidence>
<dbReference type="CDD" id="cd01335">
    <property type="entry name" value="Radical_SAM"/>
    <property type="match status" value="1"/>
</dbReference>
<evidence type="ECO:0000256" key="8">
    <source>
        <dbReference type="ARBA" id="ARBA00049466"/>
    </source>
</evidence>
<evidence type="ECO:0000256" key="2">
    <source>
        <dbReference type="ARBA" id="ARBA00022691"/>
    </source>
</evidence>
<dbReference type="InterPro" id="IPR058240">
    <property type="entry name" value="rSAM_sf"/>
</dbReference>
<comment type="subunit">
    <text evidence="9">Monomer.</text>
</comment>
<dbReference type="AlphaFoldDB" id="A0A7J3M1T1"/>
<name>A0A7J3M1T1_ARCFL</name>
<feature type="binding site" evidence="9">
    <location>
        <position position="64"/>
    </location>
    <ligand>
        <name>[4Fe-4S] cluster</name>
        <dbReference type="ChEBI" id="CHEBI:49883"/>
        <label>2</label>
        <note>4Fe-4S-S-AdoMet</note>
    </ligand>
</feature>
<keyword evidence="6 9" id="KW-0411">Iron-sulfur</keyword>
<feature type="domain" description="Radical SAM core" evidence="10">
    <location>
        <begin position="41"/>
        <end position="289"/>
    </location>
</feature>
<evidence type="ECO:0000256" key="7">
    <source>
        <dbReference type="ARBA" id="ARBA00023239"/>
    </source>
</evidence>
<dbReference type="SFLD" id="SFLDG01071">
    <property type="entry name" value="tRNA_wybutosine-synthesizing"/>
    <property type="match status" value="1"/>
</dbReference>
<feature type="binding site" evidence="9">
    <location>
        <position position="61"/>
    </location>
    <ligand>
        <name>[4Fe-4S] cluster</name>
        <dbReference type="ChEBI" id="CHEBI:49883"/>
        <label>2</label>
        <note>4Fe-4S-S-AdoMet</note>
    </ligand>
</feature>
<dbReference type="GO" id="GO:0046872">
    <property type="term" value="F:metal ion binding"/>
    <property type="evidence" value="ECO:0007669"/>
    <property type="project" value="UniProtKB-KW"/>
</dbReference>
<organism evidence="11">
    <name type="scientific">Archaeoglobus fulgidus</name>
    <dbReference type="NCBI Taxonomy" id="2234"/>
    <lineage>
        <taxon>Archaea</taxon>
        <taxon>Methanobacteriati</taxon>
        <taxon>Methanobacteriota</taxon>
        <taxon>Archaeoglobi</taxon>
        <taxon>Archaeoglobales</taxon>
        <taxon>Archaeoglobaceae</taxon>
        <taxon>Archaeoglobus</taxon>
    </lineage>
</organism>
<feature type="binding site" evidence="9">
    <location>
        <position position="35"/>
    </location>
    <ligand>
        <name>[4Fe-4S] cluster</name>
        <dbReference type="ChEBI" id="CHEBI:49883"/>
        <label>1</label>
    </ligand>
</feature>
<dbReference type="HAMAP" id="MF_01921">
    <property type="entry name" value="TYW1_archaea"/>
    <property type="match status" value="1"/>
</dbReference>
<comment type="caution">
    <text evidence="11">The sequence shown here is derived from an EMBL/GenBank/DDBJ whole genome shotgun (WGS) entry which is preliminary data.</text>
</comment>
<gene>
    <name evidence="9" type="primary">taw1</name>
    <name evidence="11" type="ORF">ENT52_03335</name>
</gene>
<evidence type="ECO:0000256" key="6">
    <source>
        <dbReference type="ARBA" id="ARBA00023014"/>
    </source>
</evidence>
<comment type="cofactor">
    <cofactor evidence="9">
        <name>[4Fe-4S] cluster</name>
        <dbReference type="ChEBI" id="CHEBI:49883"/>
    </cofactor>
    <text evidence="9">Binds 2 [4Fe-4S] clusters. Binds 1 [4Fe-4S] cluster coordinated with 3 cysteines and an exchangeable S-adenosyl-L-methionine.</text>
</comment>
<dbReference type="SUPFAM" id="SSF102114">
    <property type="entry name" value="Radical SAM enzymes"/>
    <property type="match status" value="1"/>
</dbReference>
<evidence type="ECO:0000256" key="5">
    <source>
        <dbReference type="ARBA" id="ARBA00023004"/>
    </source>
</evidence>
<evidence type="ECO:0000256" key="9">
    <source>
        <dbReference type="HAMAP-Rule" id="MF_01921"/>
    </source>
</evidence>
<dbReference type="EMBL" id="DSYZ01000073">
    <property type="protein sequence ID" value="HGT82739.1"/>
    <property type="molecule type" value="Genomic_DNA"/>
</dbReference>
<evidence type="ECO:0000256" key="1">
    <source>
        <dbReference type="ARBA" id="ARBA00022485"/>
    </source>
</evidence>
<comment type="function">
    <text evidence="9">Component of the wyosine derivatives biosynthesis pathway that catalyzes the condensation of N-methylguanine with 2 carbon atoms from pyruvate to form the tricyclic 4-demethylwyosine (imG-14) on guanosine-37 of tRNA(Phe).</text>
</comment>
<dbReference type="InterPro" id="IPR013917">
    <property type="entry name" value="tRNA_wybutosine-synth"/>
</dbReference>
<dbReference type="GO" id="GO:0005737">
    <property type="term" value="C:cytoplasm"/>
    <property type="evidence" value="ECO:0007669"/>
    <property type="project" value="UniProtKB-SubCell"/>
</dbReference>
<dbReference type="SFLD" id="SFLDF00284">
    <property type="entry name" value="tRNA_wybutosine-synthesizing"/>
    <property type="match status" value="1"/>
</dbReference>
<accession>A0A7J3M1T1</accession>
<evidence type="ECO:0000313" key="11">
    <source>
        <dbReference type="EMBL" id="HGT82739.1"/>
    </source>
</evidence>
<dbReference type="NCBIfam" id="TIGR03972">
    <property type="entry name" value="rSAM_TYW1"/>
    <property type="match status" value="1"/>
</dbReference>
<keyword evidence="9" id="KW-0963">Cytoplasm</keyword>
<proteinExistence type="inferred from homology"/>
<evidence type="ECO:0000256" key="4">
    <source>
        <dbReference type="ARBA" id="ARBA00022723"/>
    </source>
</evidence>
<dbReference type="InterPro" id="IPR034556">
    <property type="entry name" value="tRNA_wybutosine-synthase"/>
</dbReference>
<dbReference type="InterPro" id="IPR007197">
    <property type="entry name" value="rSAM"/>
</dbReference>
<dbReference type="PANTHER" id="PTHR13930">
    <property type="entry name" value="S-ADENOSYL-L-METHIONINE-DEPENDENT TRNA 4-DEMETHYLWYOSINE SYNTHASE"/>
    <property type="match status" value="1"/>
</dbReference>
<comment type="similarity">
    <text evidence="9">Belongs to the TYW1 family.</text>
</comment>
<dbReference type="Pfam" id="PF08608">
    <property type="entry name" value="Wyosine_form"/>
    <property type="match status" value="1"/>
</dbReference>
<dbReference type="GO" id="GO:0008033">
    <property type="term" value="P:tRNA processing"/>
    <property type="evidence" value="ECO:0007669"/>
    <property type="project" value="UniProtKB-UniRule"/>
</dbReference>
<protein>
    <recommendedName>
        <fullName evidence="9">S-adenosyl-L-methionine-dependent tRNA 4-demethylwyosine synthase</fullName>
        <ecNumber evidence="9">4.1.3.44</ecNumber>
    </recommendedName>
    <alternativeName>
        <fullName evidence="9">tRNA wyosine derivatives biosynthesis protein Taw1</fullName>
    </alternativeName>
</protein>
<keyword evidence="1 9" id="KW-0004">4Fe-4S</keyword>
<evidence type="ECO:0000256" key="3">
    <source>
        <dbReference type="ARBA" id="ARBA00022694"/>
    </source>
</evidence>
<sequence>MKQLSELKGYCIVGRHSAVKTCLWLKKSLKDLGVCYKQKFYGIQSHRCLQMTPALLCNQFCVHCWRPLELLKDFKGWDEPEFIVEESIKAQRKLLSGFYGTEGVNREKLKEAEKPNQVAISLVGEPTLYPRLPELVECYKKRGFTTFLVTNGTNPRMIELVEPTQLYVSLTAFDEQSHLEMNRPAKSLWNRILESLEAMRNSKSRKVIRLTLIKGLNMHEKALEKFDKLIRIAEPDFVEAKAYMFLGYSRLRLNFENMPSHEDIVEFSKKLEKLGYRIVDESKESRVCLLSL</sequence>
<dbReference type="GO" id="GO:0102521">
    <property type="term" value="F:tRNA-4-demethylwyosine synthase activity"/>
    <property type="evidence" value="ECO:0007669"/>
    <property type="project" value="UniProtKB-EC"/>
</dbReference>
<comment type="subcellular location">
    <subcellularLocation>
        <location evidence="9">Cytoplasm</location>
    </subcellularLocation>
</comment>